<dbReference type="EMBL" id="LAZR01044464">
    <property type="protein sequence ID" value="KKL04584.1"/>
    <property type="molecule type" value="Genomic_DNA"/>
</dbReference>
<gene>
    <name evidence="1" type="ORF">LCGC14_2614620</name>
</gene>
<organism evidence="1">
    <name type="scientific">marine sediment metagenome</name>
    <dbReference type="NCBI Taxonomy" id="412755"/>
    <lineage>
        <taxon>unclassified sequences</taxon>
        <taxon>metagenomes</taxon>
        <taxon>ecological metagenomes</taxon>
    </lineage>
</organism>
<proteinExistence type="predicted"/>
<sequence length="45" mass="5416">MSEIDNYEIVRQKLTLGPLVTPKHRKVKKLLKIFWNEEEIKLLSH</sequence>
<feature type="non-terminal residue" evidence="1">
    <location>
        <position position="45"/>
    </location>
</feature>
<accession>A0A0F9A4U4</accession>
<evidence type="ECO:0000313" key="1">
    <source>
        <dbReference type="EMBL" id="KKL04584.1"/>
    </source>
</evidence>
<reference evidence="1" key="1">
    <citation type="journal article" date="2015" name="Nature">
        <title>Complex archaea that bridge the gap between prokaryotes and eukaryotes.</title>
        <authorList>
            <person name="Spang A."/>
            <person name="Saw J.H."/>
            <person name="Jorgensen S.L."/>
            <person name="Zaremba-Niedzwiedzka K."/>
            <person name="Martijn J."/>
            <person name="Lind A.E."/>
            <person name="van Eijk R."/>
            <person name="Schleper C."/>
            <person name="Guy L."/>
            <person name="Ettema T.J."/>
        </authorList>
    </citation>
    <scope>NUCLEOTIDE SEQUENCE</scope>
</reference>
<comment type="caution">
    <text evidence="1">The sequence shown here is derived from an EMBL/GenBank/DDBJ whole genome shotgun (WGS) entry which is preliminary data.</text>
</comment>
<dbReference type="AlphaFoldDB" id="A0A0F9A4U4"/>
<name>A0A0F9A4U4_9ZZZZ</name>
<protein>
    <submittedName>
        <fullName evidence="1">Uncharacterized protein</fullName>
    </submittedName>
</protein>